<reference evidence="1" key="1">
    <citation type="submission" date="2020-10" db="EMBL/GenBank/DDBJ databases">
        <title>Taxonomic study of unclassified bacteria belonging to the class Ktedonobacteria.</title>
        <authorList>
            <person name="Yabe S."/>
            <person name="Wang C.M."/>
            <person name="Zheng Y."/>
            <person name="Sakai Y."/>
            <person name="Cavaletti L."/>
            <person name="Monciardini P."/>
            <person name="Donadio S."/>
        </authorList>
    </citation>
    <scope>NUCLEOTIDE SEQUENCE</scope>
    <source>
        <strain evidence="1">SOSP1-1</strain>
    </source>
</reference>
<dbReference type="Proteomes" id="UP000612362">
    <property type="component" value="Unassembled WGS sequence"/>
</dbReference>
<name>A0A8J3MVI2_9CHLR</name>
<keyword evidence="2" id="KW-1185">Reference proteome</keyword>
<comment type="caution">
    <text evidence="1">The sequence shown here is derived from an EMBL/GenBank/DDBJ whole genome shotgun (WGS) entry which is preliminary data.</text>
</comment>
<evidence type="ECO:0000313" key="2">
    <source>
        <dbReference type="Proteomes" id="UP000612362"/>
    </source>
</evidence>
<accession>A0A8J3MVI2</accession>
<evidence type="ECO:0000313" key="1">
    <source>
        <dbReference type="EMBL" id="GHO50337.1"/>
    </source>
</evidence>
<proteinExistence type="predicted"/>
<dbReference type="AlphaFoldDB" id="A0A8J3MVI2"/>
<sequence length="51" mass="6025">MQIEEDGESKSLSVMEGIGIAPMRKHHPTRKRADFRLVFHDEKDWQTTQKE</sequence>
<gene>
    <name evidence="1" type="ORF">KSX_85000</name>
</gene>
<protein>
    <submittedName>
        <fullName evidence="1">Uncharacterized protein</fullName>
    </submittedName>
</protein>
<dbReference type="RefSeq" id="WP_220199375.1">
    <property type="nucleotide sequence ID" value="NZ_BNJF01000008.1"/>
</dbReference>
<dbReference type="EMBL" id="BNJF01000008">
    <property type="protein sequence ID" value="GHO50337.1"/>
    <property type="molecule type" value="Genomic_DNA"/>
</dbReference>
<organism evidence="1 2">
    <name type="scientific">Ktedonospora formicarum</name>
    <dbReference type="NCBI Taxonomy" id="2778364"/>
    <lineage>
        <taxon>Bacteria</taxon>
        <taxon>Bacillati</taxon>
        <taxon>Chloroflexota</taxon>
        <taxon>Ktedonobacteria</taxon>
        <taxon>Ktedonobacterales</taxon>
        <taxon>Ktedonobacteraceae</taxon>
        <taxon>Ktedonospora</taxon>
    </lineage>
</organism>